<organism evidence="1 2">
    <name type="scientific">Linum trigynum</name>
    <dbReference type="NCBI Taxonomy" id="586398"/>
    <lineage>
        <taxon>Eukaryota</taxon>
        <taxon>Viridiplantae</taxon>
        <taxon>Streptophyta</taxon>
        <taxon>Embryophyta</taxon>
        <taxon>Tracheophyta</taxon>
        <taxon>Spermatophyta</taxon>
        <taxon>Magnoliopsida</taxon>
        <taxon>eudicotyledons</taxon>
        <taxon>Gunneridae</taxon>
        <taxon>Pentapetalae</taxon>
        <taxon>rosids</taxon>
        <taxon>fabids</taxon>
        <taxon>Malpighiales</taxon>
        <taxon>Linaceae</taxon>
        <taxon>Linum</taxon>
    </lineage>
</organism>
<sequence>MEKTLAALVQAMMAQENQQSVGGQHPCLSPGKQSSNCADINDKLQSVSKEINASDTFQTTPGMISLERIEAMNHQTASPNSAEALLQKPEFDSENGYLVGKIEHESSKTSKGNQFLDDYGKCMQLDSDLNRPEIKTPKVPELQNSAKTFKFQNGGNTKIVDSLITEAGQDLGMFERLIWKPFEQDLSGQLEWVGLNKEIPSLQVPPEFVIATGGSGQLLLYFPAVGGMRKPKRVEVLKGEVQAQMAKAQNKEK</sequence>
<keyword evidence="2" id="KW-1185">Reference proteome</keyword>
<reference evidence="1 2" key="1">
    <citation type="submission" date="2024-04" db="EMBL/GenBank/DDBJ databases">
        <authorList>
            <person name="Fracassetti M."/>
        </authorList>
    </citation>
    <scope>NUCLEOTIDE SEQUENCE [LARGE SCALE GENOMIC DNA]</scope>
</reference>
<proteinExistence type="predicted"/>
<accession>A0AAV2FQV0</accession>
<evidence type="ECO:0000313" key="2">
    <source>
        <dbReference type="Proteomes" id="UP001497516"/>
    </source>
</evidence>
<gene>
    <name evidence="1" type="ORF">LTRI10_LOCUS40511</name>
</gene>
<dbReference type="AlphaFoldDB" id="A0AAV2FQV0"/>
<protein>
    <submittedName>
        <fullName evidence="1">Uncharacterized protein</fullName>
    </submittedName>
</protein>
<name>A0AAV2FQV0_9ROSI</name>
<dbReference type="EMBL" id="OZ034820">
    <property type="protein sequence ID" value="CAL1400377.1"/>
    <property type="molecule type" value="Genomic_DNA"/>
</dbReference>
<evidence type="ECO:0000313" key="1">
    <source>
        <dbReference type="EMBL" id="CAL1400377.1"/>
    </source>
</evidence>
<dbReference type="Proteomes" id="UP001497516">
    <property type="component" value="Chromosome 7"/>
</dbReference>